<keyword evidence="3" id="KW-1185">Reference proteome</keyword>
<dbReference type="EMBL" id="CP136894">
    <property type="protein sequence ID" value="WOL07866.1"/>
    <property type="molecule type" value="Genomic_DNA"/>
</dbReference>
<accession>A0AAQ3QCQ3</accession>
<dbReference type="Proteomes" id="UP001327560">
    <property type="component" value="Chromosome 5"/>
</dbReference>
<dbReference type="GO" id="GO:0009733">
    <property type="term" value="P:response to auxin"/>
    <property type="evidence" value="ECO:0007669"/>
    <property type="project" value="InterPro"/>
</dbReference>
<protein>
    <submittedName>
        <fullName evidence="2">Uncharacterized protein</fullName>
    </submittedName>
</protein>
<evidence type="ECO:0000313" key="2">
    <source>
        <dbReference type="EMBL" id="WOL07866.1"/>
    </source>
</evidence>
<comment type="similarity">
    <text evidence="1">Belongs to the ARG7 family.</text>
</comment>
<gene>
    <name evidence="2" type="ORF">Cni_G16615</name>
</gene>
<sequence length="96" mass="10946">MRKQKAPIKCYRSTIEEGRQEDQLTPINGFVPVLVGDRGEELQRFLVSVEGLKHPCFVRLLEMAAEEFGYGQRGVLRIPCDAQHFEQVIAKISKSK</sequence>
<dbReference type="InterPro" id="IPR003676">
    <property type="entry name" value="SAUR_fam"/>
</dbReference>
<reference evidence="2 3" key="1">
    <citation type="submission" date="2023-10" db="EMBL/GenBank/DDBJ databases">
        <title>Chromosome-scale genome assembly provides insights into flower coloration mechanisms of Canna indica.</title>
        <authorList>
            <person name="Li C."/>
        </authorList>
    </citation>
    <scope>NUCLEOTIDE SEQUENCE [LARGE SCALE GENOMIC DNA]</scope>
    <source>
        <tissue evidence="2">Flower</tissue>
    </source>
</reference>
<dbReference type="AlphaFoldDB" id="A0AAQ3QCQ3"/>
<dbReference type="PANTHER" id="PTHR31374">
    <property type="entry name" value="AUXIN-INDUCED PROTEIN-LIKE-RELATED"/>
    <property type="match status" value="1"/>
</dbReference>
<name>A0AAQ3QCQ3_9LILI</name>
<evidence type="ECO:0000256" key="1">
    <source>
        <dbReference type="ARBA" id="ARBA00006974"/>
    </source>
</evidence>
<dbReference type="PANTHER" id="PTHR31374:SF198">
    <property type="entry name" value="AUXIN-RESPONSIVE PROTEIN SAUR72"/>
    <property type="match status" value="1"/>
</dbReference>
<dbReference type="Pfam" id="PF02519">
    <property type="entry name" value="Auxin_inducible"/>
    <property type="match status" value="1"/>
</dbReference>
<evidence type="ECO:0000313" key="3">
    <source>
        <dbReference type="Proteomes" id="UP001327560"/>
    </source>
</evidence>
<proteinExistence type="inferred from homology"/>
<organism evidence="2 3">
    <name type="scientific">Canna indica</name>
    <name type="common">Indian-shot</name>
    <dbReference type="NCBI Taxonomy" id="4628"/>
    <lineage>
        <taxon>Eukaryota</taxon>
        <taxon>Viridiplantae</taxon>
        <taxon>Streptophyta</taxon>
        <taxon>Embryophyta</taxon>
        <taxon>Tracheophyta</taxon>
        <taxon>Spermatophyta</taxon>
        <taxon>Magnoliopsida</taxon>
        <taxon>Liliopsida</taxon>
        <taxon>Zingiberales</taxon>
        <taxon>Cannaceae</taxon>
        <taxon>Canna</taxon>
    </lineage>
</organism>